<sequence length="123" mass="13803">MTYKSLLSCLTLVLVLPSCTGDSPNIVAVCEGNNVGNYDIKWETPSRIKGKVKVYASANPDLILPRNPVAIADVSDQRLTIVVNNPTRRYYYLMVFDNRYRTKIADRKFDVPGIQNLYDMGGV</sequence>
<gene>
    <name evidence="1" type="ORF">EZS27_035716</name>
</gene>
<evidence type="ECO:0000313" key="1">
    <source>
        <dbReference type="EMBL" id="KAA6313522.1"/>
    </source>
</evidence>
<proteinExistence type="predicted"/>
<organism evidence="1">
    <name type="scientific">termite gut metagenome</name>
    <dbReference type="NCBI Taxonomy" id="433724"/>
    <lineage>
        <taxon>unclassified sequences</taxon>
        <taxon>metagenomes</taxon>
        <taxon>organismal metagenomes</taxon>
    </lineage>
</organism>
<name>A0A5J4PWT8_9ZZZZ</name>
<dbReference type="EMBL" id="SNRY01006027">
    <property type="protein sequence ID" value="KAA6313522.1"/>
    <property type="molecule type" value="Genomic_DNA"/>
</dbReference>
<protein>
    <submittedName>
        <fullName evidence="1">Uncharacterized protein</fullName>
    </submittedName>
</protein>
<comment type="caution">
    <text evidence="1">The sequence shown here is derived from an EMBL/GenBank/DDBJ whole genome shotgun (WGS) entry which is preliminary data.</text>
</comment>
<reference evidence="1" key="1">
    <citation type="submission" date="2019-03" db="EMBL/GenBank/DDBJ databases">
        <title>Single cell metagenomics reveals metabolic interactions within the superorganism composed of flagellate Streblomastix strix and complex community of Bacteroidetes bacteria on its surface.</title>
        <authorList>
            <person name="Treitli S.C."/>
            <person name="Kolisko M."/>
            <person name="Husnik F."/>
            <person name="Keeling P."/>
            <person name="Hampl V."/>
        </authorList>
    </citation>
    <scope>NUCLEOTIDE SEQUENCE</scope>
    <source>
        <strain evidence="1">STM</strain>
    </source>
</reference>
<dbReference type="AlphaFoldDB" id="A0A5J4PWT8"/>
<accession>A0A5J4PWT8</accession>